<evidence type="ECO:0000256" key="1">
    <source>
        <dbReference type="SAM" id="SignalP"/>
    </source>
</evidence>
<evidence type="ECO:0008006" key="4">
    <source>
        <dbReference type="Google" id="ProtNLM"/>
    </source>
</evidence>
<organism evidence="2 3">
    <name type="scientific">Lonchura striata</name>
    <name type="common">white-rumped munia</name>
    <dbReference type="NCBI Taxonomy" id="40157"/>
    <lineage>
        <taxon>Eukaryota</taxon>
        <taxon>Metazoa</taxon>
        <taxon>Chordata</taxon>
        <taxon>Craniata</taxon>
        <taxon>Vertebrata</taxon>
        <taxon>Euteleostomi</taxon>
        <taxon>Archelosauria</taxon>
        <taxon>Archosauria</taxon>
        <taxon>Dinosauria</taxon>
        <taxon>Saurischia</taxon>
        <taxon>Theropoda</taxon>
        <taxon>Coelurosauria</taxon>
        <taxon>Aves</taxon>
        <taxon>Neognathae</taxon>
        <taxon>Neoaves</taxon>
        <taxon>Telluraves</taxon>
        <taxon>Australaves</taxon>
        <taxon>Passeriformes</taxon>
        <taxon>Passeroidea</taxon>
        <taxon>Estrildidae</taxon>
        <taxon>Estrildinae</taxon>
        <taxon>Lonchura</taxon>
    </lineage>
</organism>
<sequence>MWASFSCPRIWTRLWWIWGCSPTLAPCSTRRTASWMSLTGTWSDAPGRSKATELRRRLARGRGPACPHGRSLGTAAPGCPRCFAAPSAQHLPFK</sequence>
<accession>A0A218UHF0</accession>
<keyword evidence="3" id="KW-1185">Reference proteome</keyword>
<name>A0A218UHF0_9PASE</name>
<proteinExistence type="predicted"/>
<feature type="chain" id="PRO_5012171417" description="Secreted protein" evidence="1">
    <location>
        <begin position="26"/>
        <end position="94"/>
    </location>
</feature>
<evidence type="ECO:0000313" key="3">
    <source>
        <dbReference type="Proteomes" id="UP000197619"/>
    </source>
</evidence>
<feature type="signal peptide" evidence="1">
    <location>
        <begin position="1"/>
        <end position="25"/>
    </location>
</feature>
<dbReference type="EMBL" id="MUZQ01000298">
    <property type="protein sequence ID" value="OWK53217.1"/>
    <property type="molecule type" value="Genomic_DNA"/>
</dbReference>
<protein>
    <recommendedName>
        <fullName evidence="4">Secreted protein</fullName>
    </recommendedName>
</protein>
<evidence type="ECO:0000313" key="2">
    <source>
        <dbReference type="EMBL" id="OWK53217.1"/>
    </source>
</evidence>
<comment type="caution">
    <text evidence="2">The sequence shown here is derived from an EMBL/GenBank/DDBJ whole genome shotgun (WGS) entry which is preliminary data.</text>
</comment>
<keyword evidence="1" id="KW-0732">Signal</keyword>
<gene>
    <name evidence="2" type="ORF">RLOC_00010490</name>
</gene>
<dbReference type="Proteomes" id="UP000197619">
    <property type="component" value="Unassembled WGS sequence"/>
</dbReference>
<reference evidence="2 3" key="1">
    <citation type="submission" date="2017-05" db="EMBL/GenBank/DDBJ databases">
        <title>Genome of assembly of the Bengalese finch, Lonchura striata domestica.</title>
        <authorList>
            <person name="Colquitt B.M."/>
            <person name="Brainard M.S."/>
        </authorList>
    </citation>
    <scope>NUCLEOTIDE SEQUENCE [LARGE SCALE GENOMIC DNA]</scope>
    <source>
        <strain evidence="2">White83orange57</strain>
    </source>
</reference>
<dbReference type="AlphaFoldDB" id="A0A218UHF0"/>